<feature type="chain" id="PRO_5020321159" evidence="6">
    <location>
        <begin position="20"/>
        <end position="431"/>
    </location>
</feature>
<dbReference type="EMBL" id="SGXA01000002">
    <property type="protein sequence ID" value="RZS70815.1"/>
    <property type="molecule type" value="Genomic_DNA"/>
</dbReference>
<evidence type="ECO:0000256" key="1">
    <source>
        <dbReference type="ARBA" id="ARBA00004442"/>
    </source>
</evidence>
<feature type="region of interest" description="Disordered" evidence="5">
    <location>
        <begin position="58"/>
        <end position="83"/>
    </location>
</feature>
<dbReference type="Proteomes" id="UP000293874">
    <property type="component" value="Unassembled WGS sequence"/>
</dbReference>
<evidence type="ECO:0000256" key="4">
    <source>
        <dbReference type="PROSITE-ProRule" id="PRU00473"/>
    </source>
</evidence>
<feature type="domain" description="OmpA-like" evidence="7">
    <location>
        <begin position="316"/>
        <end position="431"/>
    </location>
</feature>
<keyword evidence="6" id="KW-0732">Signal</keyword>
<dbReference type="AlphaFoldDB" id="A0A4Q7MQ51"/>
<dbReference type="PROSITE" id="PS51123">
    <property type="entry name" value="OMPA_2"/>
    <property type="match status" value="1"/>
</dbReference>
<dbReference type="InterPro" id="IPR050330">
    <property type="entry name" value="Bact_OuterMem_StrucFunc"/>
</dbReference>
<reference evidence="8 9" key="1">
    <citation type="submission" date="2019-02" db="EMBL/GenBank/DDBJ databases">
        <title>Genomic Encyclopedia of Type Strains, Phase IV (KMG-IV): sequencing the most valuable type-strain genomes for metagenomic binning, comparative biology and taxonomic classification.</title>
        <authorList>
            <person name="Goeker M."/>
        </authorList>
    </citation>
    <scope>NUCLEOTIDE SEQUENCE [LARGE SCALE GENOMIC DNA]</scope>
    <source>
        <strain evidence="8 9">DSM 18116</strain>
    </source>
</reference>
<comment type="caution">
    <text evidence="8">The sequence shown here is derived from an EMBL/GenBank/DDBJ whole genome shotgun (WGS) entry which is preliminary data.</text>
</comment>
<dbReference type="GO" id="GO:0009279">
    <property type="term" value="C:cell outer membrane"/>
    <property type="evidence" value="ECO:0007669"/>
    <property type="project" value="UniProtKB-SubCell"/>
</dbReference>
<dbReference type="InterPro" id="IPR006665">
    <property type="entry name" value="OmpA-like"/>
</dbReference>
<feature type="compositionally biased region" description="Basic and acidic residues" evidence="5">
    <location>
        <begin position="398"/>
        <end position="415"/>
    </location>
</feature>
<gene>
    <name evidence="8" type="ORF">EV199_2710</name>
</gene>
<feature type="region of interest" description="Disordered" evidence="5">
    <location>
        <begin position="398"/>
        <end position="431"/>
    </location>
</feature>
<sequence length="431" mass="47954">MRSIYLLAVALLCGSVANAQLLKNIKDAVKNKAEQKTVQKSADKTGDVMDDVLNGKAFKKKKKGEEEEEKDEKNKNEKEKTAPQGKTFSLYSKFDFIPGEKVIAFEDFSQDNAGDFPAKWNTNTSAEVVTATELPGKWLKLDGNGVFMPAFITSLPENFTLEMDLICNDGFRTTSSPLYLAIASLKNQSEYTRWQQGQGGQEGFQLWFLPNMVSQKAGRIGYNQVSGTEGSRQQFETDKFHGYGGKNTVKVSIWRQKRRIRMYLDEEKVIDVQQGLGDANYNSLVFTMNTSTTKPDYYLISNIRIAGGLPDMRSKFMTEGKVSTSAILFDVNSDRIKPASFPVIKEMAAVLKENGNVRVKIVGHTDSDGDDAHNKALSIKRADAVKALLEKEFGIGADRMETDGKGESEPVEKDNSPAAKANNRRVEFVKL</sequence>
<keyword evidence="3" id="KW-0998">Cell outer membrane</keyword>
<keyword evidence="2 4" id="KW-0472">Membrane</keyword>
<dbReference type="Pfam" id="PF00691">
    <property type="entry name" value="OmpA"/>
    <property type="match status" value="1"/>
</dbReference>
<evidence type="ECO:0000313" key="9">
    <source>
        <dbReference type="Proteomes" id="UP000293874"/>
    </source>
</evidence>
<name>A0A4Q7MQ51_9BACT</name>
<keyword evidence="9" id="KW-1185">Reference proteome</keyword>
<comment type="subcellular location">
    <subcellularLocation>
        <location evidence="1">Cell outer membrane</location>
    </subcellularLocation>
</comment>
<evidence type="ECO:0000256" key="6">
    <source>
        <dbReference type="SAM" id="SignalP"/>
    </source>
</evidence>
<evidence type="ECO:0000256" key="5">
    <source>
        <dbReference type="SAM" id="MobiDB-lite"/>
    </source>
</evidence>
<proteinExistence type="predicted"/>
<evidence type="ECO:0000256" key="2">
    <source>
        <dbReference type="ARBA" id="ARBA00023136"/>
    </source>
</evidence>
<dbReference type="InterPro" id="IPR006664">
    <property type="entry name" value="OMP_bac"/>
</dbReference>
<dbReference type="RefSeq" id="WP_130541361.1">
    <property type="nucleotide sequence ID" value="NZ_CP042431.1"/>
</dbReference>
<organism evidence="8 9">
    <name type="scientific">Pseudobacter ginsenosidimutans</name>
    <dbReference type="NCBI Taxonomy" id="661488"/>
    <lineage>
        <taxon>Bacteria</taxon>
        <taxon>Pseudomonadati</taxon>
        <taxon>Bacteroidota</taxon>
        <taxon>Chitinophagia</taxon>
        <taxon>Chitinophagales</taxon>
        <taxon>Chitinophagaceae</taxon>
        <taxon>Pseudobacter</taxon>
    </lineage>
</organism>
<dbReference type="PANTHER" id="PTHR30329">
    <property type="entry name" value="STATOR ELEMENT OF FLAGELLAR MOTOR COMPLEX"/>
    <property type="match status" value="1"/>
</dbReference>
<dbReference type="OrthoDB" id="9800869at2"/>
<evidence type="ECO:0000259" key="7">
    <source>
        <dbReference type="PROSITE" id="PS51123"/>
    </source>
</evidence>
<dbReference type="SUPFAM" id="SSF103088">
    <property type="entry name" value="OmpA-like"/>
    <property type="match status" value="1"/>
</dbReference>
<dbReference type="Gene3D" id="3.30.1330.60">
    <property type="entry name" value="OmpA-like domain"/>
    <property type="match status" value="1"/>
</dbReference>
<protein>
    <submittedName>
        <fullName evidence="8">OmpA family protein</fullName>
    </submittedName>
</protein>
<feature type="signal peptide" evidence="6">
    <location>
        <begin position="1"/>
        <end position="19"/>
    </location>
</feature>
<dbReference type="CDD" id="cd07185">
    <property type="entry name" value="OmpA_C-like"/>
    <property type="match status" value="1"/>
</dbReference>
<dbReference type="InterPro" id="IPR036737">
    <property type="entry name" value="OmpA-like_sf"/>
</dbReference>
<dbReference type="PANTHER" id="PTHR30329:SF21">
    <property type="entry name" value="LIPOPROTEIN YIAD-RELATED"/>
    <property type="match status" value="1"/>
</dbReference>
<accession>A0A4Q7MQ51</accession>
<evidence type="ECO:0000256" key="3">
    <source>
        <dbReference type="ARBA" id="ARBA00023237"/>
    </source>
</evidence>
<dbReference type="PRINTS" id="PR01021">
    <property type="entry name" value="OMPADOMAIN"/>
</dbReference>
<feature type="compositionally biased region" description="Basic and acidic residues" evidence="5">
    <location>
        <begin position="71"/>
        <end position="81"/>
    </location>
</feature>
<evidence type="ECO:0000313" key="8">
    <source>
        <dbReference type="EMBL" id="RZS70815.1"/>
    </source>
</evidence>